<evidence type="ECO:0000256" key="2">
    <source>
        <dbReference type="ARBA" id="ARBA00023043"/>
    </source>
</evidence>
<comment type="caution">
    <text evidence="4">The sequence shown here is derived from an EMBL/GenBank/DDBJ whole genome shotgun (WGS) entry which is preliminary data.</text>
</comment>
<evidence type="ECO:0000256" key="1">
    <source>
        <dbReference type="ARBA" id="ARBA00022737"/>
    </source>
</evidence>
<dbReference type="OrthoDB" id="4772757at2759"/>
<dbReference type="Pfam" id="PF12796">
    <property type="entry name" value="Ank_2"/>
    <property type="match status" value="1"/>
</dbReference>
<reference evidence="4" key="1">
    <citation type="submission" date="2021-10" db="EMBL/GenBank/DDBJ databases">
        <authorList>
            <person name="Piombo E."/>
        </authorList>
    </citation>
    <scope>NUCLEOTIDE SEQUENCE</scope>
</reference>
<name>A0A9N9UF71_9HYPO</name>
<dbReference type="PANTHER" id="PTHR24171">
    <property type="entry name" value="ANKYRIN REPEAT DOMAIN-CONTAINING PROTEIN 39-RELATED"/>
    <property type="match status" value="1"/>
</dbReference>
<evidence type="ECO:0000313" key="5">
    <source>
        <dbReference type="Proteomes" id="UP000754883"/>
    </source>
</evidence>
<dbReference type="Gene3D" id="1.25.40.20">
    <property type="entry name" value="Ankyrin repeat-containing domain"/>
    <property type="match status" value="1"/>
</dbReference>
<evidence type="ECO:0000313" key="4">
    <source>
        <dbReference type="EMBL" id="CAG9988102.1"/>
    </source>
</evidence>
<dbReference type="InterPro" id="IPR036770">
    <property type="entry name" value="Ankyrin_rpt-contain_sf"/>
</dbReference>
<evidence type="ECO:0000256" key="3">
    <source>
        <dbReference type="PROSITE-ProRule" id="PRU00023"/>
    </source>
</evidence>
<gene>
    <name evidence="4" type="ORF">CBYS24578_00010721</name>
</gene>
<dbReference type="InterPro" id="IPR002110">
    <property type="entry name" value="Ankyrin_rpt"/>
</dbReference>
<dbReference type="SUPFAM" id="SSF48403">
    <property type="entry name" value="Ankyrin repeat"/>
    <property type="match status" value="1"/>
</dbReference>
<organism evidence="4 5">
    <name type="scientific">Clonostachys byssicola</name>
    <dbReference type="NCBI Taxonomy" id="160290"/>
    <lineage>
        <taxon>Eukaryota</taxon>
        <taxon>Fungi</taxon>
        <taxon>Dikarya</taxon>
        <taxon>Ascomycota</taxon>
        <taxon>Pezizomycotina</taxon>
        <taxon>Sordariomycetes</taxon>
        <taxon>Hypocreomycetidae</taxon>
        <taxon>Hypocreales</taxon>
        <taxon>Bionectriaceae</taxon>
        <taxon>Clonostachys</taxon>
    </lineage>
</organism>
<feature type="repeat" description="ANK" evidence="3">
    <location>
        <begin position="90"/>
        <end position="122"/>
    </location>
</feature>
<keyword evidence="1" id="KW-0677">Repeat</keyword>
<dbReference type="PANTHER" id="PTHR24171:SF8">
    <property type="entry name" value="BRCA1-ASSOCIATED RING DOMAIN PROTEIN 1"/>
    <property type="match status" value="1"/>
</dbReference>
<sequence length="241" mass="25699">MKPDVKFLDPKAPVAIKVQAAIKKGDSDTLQQLLDEQPGLATIRIGDASEARSLLHTATDWPGKIPNGPKIIKILVDAGGDVNATFIGRHTETPLHWAASNDDVLALDMLLDLGANIEAEGGVIGDGTPLADARAFLQLNTARRLVERGAIVDLQDAATLGLMDHLEKECVAQPGPQQETINMAFWNACHGGQLPAAKFLYQQGADVNYIPPWADNTPLAEAKSTGDDGLLSWLNSIEAQA</sequence>
<dbReference type="GO" id="GO:0004842">
    <property type="term" value="F:ubiquitin-protein transferase activity"/>
    <property type="evidence" value="ECO:0007669"/>
    <property type="project" value="TreeGrafter"/>
</dbReference>
<dbReference type="PROSITE" id="PS50297">
    <property type="entry name" value="ANK_REP_REGION"/>
    <property type="match status" value="1"/>
</dbReference>
<proteinExistence type="predicted"/>
<dbReference type="EMBL" id="CABFNO020001443">
    <property type="protein sequence ID" value="CAG9988102.1"/>
    <property type="molecule type" value="Genomic_DNA"/>
</dbReference>
<evidence type="ECO:0008006" key="6">
    <source>
        <dbReference type="Google" id="ProtNLM"/>
    </source>
</evidence>
<dbReference type="AlphaFoldDB" id="A0A9N9UF71"/>
<accession>A0A9N9UF71</accession>
<protein>
    <recommendedName>
        <fullName evidence="6">Ankyrin repeat domain-containing protein</fullName>
    </recommendedName>
</protein>
<dbReference type="Proteomes" id="UP000754883">
    <property type="component" value="Unassembled WGS sequence"/>
</dbReference>
<dbReference type="SMART" id="SM00248">
    <property type="entry name" value="ANK"/>
    <property type="match status" value="4"/>
</dbReference>
<keyword evidence="5" id="KW-1185">Reference proteome</keyword>
<keyword evidence="2 3" id="KW-0040">ANK repeat</keyword>
<dbReference type="GO" id="GO:0085020">
    <property type="term" value="P:protein K6-linked ubiquitination"/>
    <property type="evidence" value="ECO:0007669"/>
    <property type="project" value="TreeGrafter"/>
</dbReference>
<dbReference type="PROSITE" id="PS50088">
    <property type="entry name" value="ANK_REPEAT"/>
    <property type="match status" value="1"/>
</dbReference>